<dbReference type="Proteomes" id="UP000184543">
    <property type="component" value="Unassembled WGS sequence"/>
</dbReference>
<dbReference type="PROSITE" id="PS51257">
    <property type="entry name" value="PROKAR_LIPOPROTEIN"/>
    <property type="match status" value="1"/>
</dbReference>
<dbReference type="AlphaFoldDB" id="A0A1M6MD78"/>
<dbReference type="SUPFAM" id="SSF53187">
    <property type="entry name" value="Zn-dependent exopeptidases"/>
    <property type="match status" value="1"/>
</dbReference>
<feature type="domain" description="Peptidase M28" evidence="1">
    <location>
        <begin position="127"/>
        <end position="325"/>
    </location>
</feature>
<dbReference type="STRING" id="192903.SAMN04488513_109104"/>
<keyword evidence="3" id="KW-1185">Reference proteome</keyword>
<evidence type="ECO:0000313" key="2">
    <source>
        <dbReference type="EMBL" id="SHJ81434.1"/>
    </source>
</evidence>
<dbReference type="CDD" id="cd03877">
    <property type="entry name" value="M28_like"/>
    <property type="match status" value="1"/>
</dbReference>
<dbReference type="PANTHER" id="PTHR12147">
    <property type="entry name" value="METALLOPEPTIDASE M28 FAMILY MEMBER"/>
    <property type="match status" value="1"/>
</dbReference>
<dbReference type="RefSeq" id="WP_072995170.1">
    <property type="nucleotide sequence ID" value="NZ_FQYU01000009.1"/>
</dbReference>
<dbReference type="GO" id="GO:0008235">
    <property type="term" value="F:metalloexopeptidase activity"/>
    <property type="evidence" value="ECO:0007669"/>
    <property type="project" value="InterPro"/>
</dbReference>
<evidence type="ECO:0000259" key="1">
    <source>
        <dbReference type="Pfam" id="PF04389"/>
    </source>
</evidence>
<dbReference type="OrthoDB" id="9764939at2"/>
<proteinExistence type="predicted"/>
<dbReference type="EMBL" id="FQYU01000009">
    <property type="protein sequence ID" value="SHJ81434.1"/>
    <property type="molecule type" value="Genomic_DNA"/>
</dbReference>
<evidence type="ECO:0000313" key="3">
    <source>
        <dbReference type="Proteomes" id="UP000184543"/>
    </source>
</evidence>
<protein>
    <submittedName>
        <fullName evidence="2">Peptidase family M28</fullName>
    </submittedName>
</protein>
<dbReference type="Pfam" id="PF04389">
    <property type="entry name" value="Peptidase_M28"/>
    <property type="match status" value="1"/>
</dbReference>
<gene>
    <name evidence="2" type="ORF">SAMN04488513_109104</name>
</gene>
<name>A0A1M6MD78_9FLAO</name>
<dbReference type="PANTHER" id="PTHR12147:SF26">
    <property type="entry name" value="PEPTIDASE M28 DOMAIN-CONTAINING PROTEIN"/>
    <property type="match status" value="1"/>
</dbReference>
<dbReference type="InterPro" id="IPR007484">
    <property type="entry name" value="Peptidase_M28"/>
</dbReference>
<dbReference type="InterPro" id="IPR045175">
    <property type="entry name" value="M28_fam"/>
</dbReference>
<dbReference type="GO" id="GO:0006508">
    <property type="term" value="P:proteolysis"/>
    <property type="evidence" value="ECO:0007669"/>
    <property type="project" value="InterPro"/>
</dbReference>
<organism evidence="2 3">
    <name type="scientific">Pseudozobellia thermophila</name>
    <dbReference type="NCBI Taxonomy" id="192903"/>
    <lineage>
        <taxon>Bacteria</taxon>
        <taxon>Pseudomonadati</taxon>
        <taxon>Bacteroidota</taxon>
        <taxon>Flavobacteriia</taxon>
        <taxon>Flavobacteriales</taxon>
        <taxon>Flavobacteriaceae</taxon>
        <taxon>Pseudozobellia</taxon>
    </lineage>
</organism>
<dbReference type="Gene3D" id="3.40.630.10">
    <property type="entry name" value="Zn peptidases"/>
    <property type="match status" value="1"/>
</dbReference>
<accession>A0A1M6MD78</accession>
<sequence>MRNSIFLSLGLLVMACGSTQIDESVTLKSEDAVKFDRSLMEVPKKPSDLDGIEAGIGSPQDPFTSAPEIAAIMNFLASDELEGRDSGSEGIAKAADFIETVFKRNGISPYFSSYRDTLSNFDKPAYNMVGYLEGTDPDLKNEFVIIGAHYDHIGIIKEENGDAIANGANDNATGTTTVLELARYFGKNRTNKRSLLFALFSAEEKGLLGSKHLAKKLKEGNLDLYVMLNFEMVGVPLQGKDYLTYLTGYGESNLAEVANRYASGKFTGFLPKAKEFNLFKRSDNYPFHQHFGVPSQTFSTFDFTNFDHYHKVGDEVSEMDFGHMAALVNKSIPVVEGISNAAYKEIKYN</sequence>
<reference evidence="3" key="1">
    <citation type="submission" date="2016-11" db="EMBL/GenBank/DDBJ databases">
        <authorList>
            <person name="Varghese N."/>
            <person name="Submissions S."/>
        </authorList>
    </citation>
    <scope>NUCLEOTIDE SEQUENCE [LARGE SCALE GENOMIC DNA]</scope>
    <source>
        <strain evidence="3">DSM 19858</strain>
    </source>
</reference>